<protein>
    <submittedName>
        <fullName evidence="1">Uncharacterized protein</fullName>
    </submittedName>
</protein>
<evidence type="ECO:0000313" key="2">
    <source>
        <dbReference type="Proteomes" id="UP000290289"/>
    </source>
</evidence>
<sequence length="66" mass="7445">MKLFARLIDGSQKIVSRVVLKQVKVFGLERPKSTLSSMNAPLHRIPITTRVVLQDGKQHNLHPNTT</sequence>
<organism evidence="1 2">
    <name type="scientific">Malus domestica</name>
    <name type="common">Apple</name>
    <name type="synonym">Pyrus malus</name>
    <dbReference type="NCBI Taxonomy" id="3750"/>
    <lineage>
        <taxon>Eukaryota</taxon>
        <taxon>Viridiplantae</taxon>
        <taxon>Streptophyta</taxon>
        <taxon>Embryophyta</taxon>
        <taxon>Tracheophyta</taxon>
        <taxon>Spermatophyta</taxon>
        <taxon>Magnoliopsida</taxon>
        <taxon>eudicotyledons</taxon>
        <taxon>Gunneridae</taxon>
        <taxon>Pentapetalae</taxon>
        <taxon>rosids</taxon>
        <taxon>fabids</taxon>
        <taxon>Rosales</taxon>
        <taxon>Rosaceae</taxon>
        <taxon>Amygdaloideae</taxon>
        <taxon>Maleae</taxon>
        <taxon>Malus</taxon>
    </lineage>
</organism>
<dbReference type="EMBL" id="RDQH01000339">
    <property type="protein sequence ID" value="RXH79253.1"/>
    <property type="molecule type" value="Genomic_DNA"/>
</dbReference>
<gene>
    <name evidence="1" type="ORF">DVH24_040400</name>
</gene>
<comment type="caution">
    <text evidence="1">The sequence shown here is derived from an EMBL/GenBank/DDBJ whole genome shotgun (WGS) entry which is preliminary data.</text>
</comment>
<evidence type="ECO:0000313" key="1">
    <source>
        <dbReference type="EMBL" id="RXH79253.1"/>
    </source>
</evidence>
<dbReference type="AlphaFoldDB" id="A0A498IDK2"/>
<keyword evidence="2" id="KW-1185">Reference proteome</keyword>
<reference evidence="1 2" key="1">
    <citation type="submission" date="2018-10" db="EMBL/GenBank/DDBJ databases">
        <title>A high-quality apple genome assembly.</title>
        <authorList>
            <person name="Hu J."/>
        </authorList>
    </citation>
    <scope>NUCLEOTIDE SEQUENCE [LARGE SCALE GENOMIC DNA]</scope>
    <source>
        <strain evidence="2">cv. HFTH1</strain>
        <tissue evidence="1">Young leaf</tissue>
    </source>
</reference>
<proteinExistence type="predicted"/>
<name>A0A498IDK2_MALDO</name>
<dbReference type="Proteomes" id="UP000290289">
    <property type="component" value="Chromosome 13"/>
</dbReference>
<accession>A0A498IDK2</accession>